<evidence type="ECO:0000256" key="4">
    <source>
        <dbReference type="HAMAP-Rule" id="MF_02071"/>
    </source>
</evidence>
<name>A0A2K1Q037_9GAMM</name>
<keyword evidence="4" id="KW-0564">Palmitate</keyword>
<dbReference type="OrthoDB" id="9779128at2"/>
<dbReference type="SUPFAM" id="SSF50685">
    <property type="entry name" value="Barwin-like endoglucanases"/>
    <property type="match status" value="1"/>
</dbReference>
<gene>
    <name evidence="4" type="primary">rlpA</name>
    <name evidence="9" type="ORF">Lysil_0033</name>
</gene>
<evidence type="ECO:0000256" key="7">
    <source>
        <dbReference type="SAM" id="SignalP"/>
    </source>
</evidence>
<keyword evidence="1 7" id="KW-0732">Signal</keyword>
<feature type="signal peptide" evidence="7">
    <location>
        <begin position="1"/>
        <end position="20"/>
    </location>
</feature>
<dbReference type="NCBIfam" id="TIGR00413">
    <property type="entry name" value="rlpA"/>
    <property type="match status" value="1"/>
</dbReference>
<evidence type="ECO:0000256" key="1">
    <source>
        <dbReference type="ARBA" id="ARBA00022729"/>
    </source>
</evidence>
<comment type="subcellular location">
    <subcellularLocation>
        <location evidence="4">Cell membrane</location>
        <topology evidence="4">Lipid-anchor</topology>
    </subcellularLocation>
</comment>
<accession>A0A2K1Q037</accession>
<dbReference type="PANTHER" id="PTHR34183:SF1">
    <property type="entry name" value="ENDOLYTIC PEPTIDOGLYCAN TRANSGLYCOSYLASE RLPA"/>
    <property type="match status" value="1"/>
</dbReference>
<dbReference type="GO" id="GO:0000270">
    <property type="term" value="P:peptidoglycan metabolic process"/>
    <property type="evidence" value="ECO:0007669"/>
    <property type="project" value="UniProtKB-UniRule"/>
</dbReference>
<dbReference type="EC" id="4.2.2.-" evidence="4"/>
<feature type="compositionally biased region" description="Low complexity" evidence="6">
    <location>
        <begin position="323"/>
        <end position="333"/>
    </location>
</feature>
<comment type="caution">
    <text evidence="9">The sequence shown here is derived from an EMBL/GenBank/DDBJ whole genome shotgun (WGS) entry which is preliminary data.</text>
</comment>
<evidence type="ECO:0000259" key="8">
    <source>
        <dbReference type="Pfam" id="PF03330"/>
    </source>
</evidence>
<dbReference type="PANTHER" id="PTHR34183">
    <property type="entry name" value="ENDOLYTIC PEPTIDOGLYCAN TRANSGLYCOSYLASE RLPA"/>
    <property type="match status" value="1"/>
</dbReference>
<dbReference type="GO" id="GO:0005886">
    <property type="term" value="C:plasma membrane"/>
    <property type="evidence" value="ECO:0007669"/>
    <property type="project" value="UniProtKB-SubCell"/>
</dbReference>
<feature type="chain" id="PRO_5014482070" description="Endolytic peptidoglycan transglycosylase RlpA" evidence="7">
    <location>
        <begin position="21"/>
        <end position="448"/>
    </location>
</feature>
<comment type="function">
    <text evidence="4">Lytic transglycosylase with a strong preference for naked glycan strands that lack stem peptides.</text>
</comment>
<evidence type="ECO:0000313" key="9">
    <source>
        <dbReference type="EMBL" id="PNS08404.1"/>
    </source>
</evidence>
<organism evidence="9 10">
    <name type="scientific">Solilutibacter silvestris</name>
    <dbReference type="NCBI Taxonomy" id="1645665"/>
    <lineage>
        <taxon>Bacteria</taxon>
        <taxon>Pseudomonadati</taxon>
        <taxon>Pseudomonadota</taxon>
        <taxon>Gammaproteobacteria</taxon>
        <taxon>Lysobacterales</taxon>
        <taxon>Lysobacteraceae</taxon>
        <taxon>Solilutibacter</taxon>
    </lineage>
</organism>
<dbReference type="GO" id="GO:0071555">
    <property type="term" value="P:cell wall organization"/>
    <property type="evidence" value="ECO:0007669"/>
    <property type="project" value="UniProtKB-KW"/>
</dbReference>
<dbReference type="InterPro" id="IPR036908">
    <property type="entry name" value="RlpA-like_sf"/>
</dbReference>
<dbReference type="FunFam" id="2.40.40.10:FF:000003">
    <property type="entry name" value="Endolytic peptidoglycan transglycosylase RlpA"/>
    <property type="match status" value="1"/>
</dbReference>
<evidence type="ECO:0000256" key="2">
    <source>
        <dbReference type="ARBA" id="ARBA00023239"/>
    </source>
</evidence>
<reference evidence="9 10" key="1">
    <citation type="submission" date="2017-08" db="EMBL/GenBank/DDBJ databases">
        <title>Lysobacter sylvestris genome.</title>
        <authorList>
            <person name="Zhang D.-C."/>
            <person name="Albuquerque L."/>
            <person name="Franca L."/>
            <person name="Froufe H.J.C."/>
            <person name="Barroso C."/>
            <person name="Egas C."/>
            <person name="Da Costa M."/>
            <person name="Margesin R."/>
        </authorList>
    </citation>
    <scope>NUCLEOTIDE SEQUENCE [LARGE SCALE GENOMIC DNA]</scope>
    <source>
        <strain evidence="9 10">AM20-91</strain>
    </source>
</reference>
<dbReference type="HAMAP" id="MF_02071">
    <property type="entry name" value="RlpA"/>
    <property type="match status" value="1"/>
</dbReference>
<keyword evidence="4 9" id="KW-0449">Lipoprotein</keyword>
<evidence type="ECO:0000256" key="3">
    <source>
        <dbReference type="ARBA" id="ARBA00023316"/>
    </source>
</evidence>
<dbReference type="InterPro" id="IPR034718">
    <property type="entry name" value="RlpA"/>
</dbReference>
<protein>
    <recommendedName>
        <fullName evidence="4">Endolytic peptidoglycan transglycosylase RlpA</fullName>
        <ecNumber evidence="4">4.2.2.-</ecNumber>
    </recommendedName>
</protein>
<feature type="compositionally biased region" description="Low complexity" evidence="6">
    <location>
        <begin position="26"/>
        <end position="57"/>
    </location>
</feature>
<comment type="similarity">
    <text evidence="4 5">Belongs to the RlpA family.</text>
</comment>
<keyword evidence="4" id="KW-1003">Cell membrane</keyword>
<sequence>MKRVALAIALPVALAACSSAPPKSQPATTRATTIPKATPRATTATATNPSASPYAPAQEDASKRGQMVGDIYRPDIRDSVPGEIPDVNRIPEPTVKAEPRSKRGNKSYAVLGKNYSVLDDSRGYSETGTASYYGNKFHGRRTSNEEVYDMYAFTAAHRTLPLPSFARVTNLDNGKSVVVRINDRGPFHSNRLIDLSYAAAVKLGYREKGTAHVRVDALTPEESRETNDAIELAAAAKTDPAAKSQLAQQVADGKVPAGVALASSPAVAEDYRFDMMQNGKVMTSTEFDAWMKARGLHVATGKPGKPDAALTVLPAVTPSPVTQVATTSASSPATAPPSPKPVASAATATMSVARAPAPPIVTSSPSTSTTTAAGLTLQVAAFSSQQNAEHALDIVQHAGVSNARIVEGWANGRRFWRLRVVAMNSAEVPTLSARISGLGFGTPNPVRD</sequence>
<dbReference type="InterPro" id="IPR012997">
    <property type="entry name" value="RplA"/>
</dbReference>
<dbReference type="AlphaFoldDB" id="A0A2K1Q037"/>
<dbReference type="EMBL" id="NPZB01000001">
    <property type="protein sequence ID" value="PNS08404.1"/>
    <property type="molecule type" value="Genomic_DNA"/>
</dbReference>
<feature type="region of interest" description="Disordered" evidence="6">
    <location>
        <begin position="323"/>
        <end position="347"/>
    </location>
</feature>
<dbReference type="InterPro" id="IPR009009">
    <property type="entry name" value="RlpA-like_DPBB"/>
</dbReference>
<dbReference type="GO" id="GO:0009279">
    <property type="term" value="C:cell outer membrane"/>
    <property type="evidence" value="ECO:0007669"/>
    <property type="project" value="TreeGrafter"/>
</dbReference>
<dbReference type="Pfam" id="PF03330">
    <property type="entry name" value="DPBB_1"/>
    <property type="match status" value="1"/>
</dbReference>
<dbReference type="CDD" id="cd22268">
    <property type="entry name" value="DPBB_RlpA-like"/>
    <property type="match status" value="1"/>
</dbReference>
<keyword evidence="4" id="KW-0472">Membrane</keyword>
<keyword evidence="10" id="KW-1185">Reference proteome</keyword>
<feature type="domain" description="RlpA-like protein double-psi beta-barrel" evidence="8">
    <location>
        <begin position="126"/>
        <end position="215"/>
    </location>
</feature>
<keyword evidence="3 4" id="KW-0961">Cell wall biogenesis/degradation</keyword>
<evidence type="ECO:0000256" key="6">
    <source>
        <dbReference type="SAM" id="MobiDB-lite"/>
    </source>
</evidence>
<dbReference type="Proteomes" id="UP000236220">
    <property type="component" value="Unassembled WGS sequence"/>
</dbReference>
<proteinExistence type="inferred from homology"/>
<dbReference type="PROSITE" id="PS51257">
    <property type="entry name" value="PROKAR_LIPOPROTEIN"/>
    <property type="match status" value="1"/>
</dbReference>
<dbReference type="RefSeq" id="WP_103073589.1">
    <property type="nucleotide sequence ID" value="NZ_NPZB01000001.1"/>
</dbReference>
<dbReference type="Gene3D" id="2.40.40.10">
    <property type="entry name" value="RlpA-like domain"/>
    <property type="match status" value="1"/>
</dbReference>
<dbReference type="GO" id="GO:0008932">
    <property type="term" value="F:lytic endotransglycosylase activity"/>
    <property type="evidence" value="ECO:0007669"/>
    <property type="project" value="UniProtKB-UniRule"/>
</dbReference>
<evidence type="ECO:0000256" key="5">
    <source>
        <dbReference type="RuleBase" id="RU003495"/>
    </source>
</evidence>
<keyword evidence="2 4" id="KW-0456">Lyase</keyword>
<evidence type="ECO:0000313" key="10">
    <source>
        <dbReference type="Proteomes" id="UP000236220"/>
    </source>
</evidence>
<feature type="region of interest" description="Disordered" evidence="6">
    <location>
        <begin position="18"/>
        <end position="64"/>
    </location>
</feature>